<dbReference type="PROSITE" id="PS50011">
    <property type="entry name" value="PROTEIN_KINASE_DOM"/>
    <property type="match status" value="1"/>
</dbReference>
<evidence type="ECO:0000313" key="6">
    <source>
        <dbReference type="EMBL" id="GFR22821.1"/>
    </source>
</evidence>
<evidence type="ECO:0000256" key="2">
    <source>
        <dbReference type="ARBA" id="ARBA00022840"/>
    </source>
</evidence>
<dbReference type="InterPro" id="IPR011009">
    <property type="entry name" value="Kinase-like_dom_sf"/>
</dbReference>
<evidence type="ECO:0000256" key="4">
    <source>
        <dbReference type="SAM" id="MobiDB-lite"/>
    </source>
</evidence>
<dbReference type="AlphaFoldDB" id="A0A8X6JYN4"/>
<dbReference type="EMBL" id="BMAO01018356">
    <property type="protein sequence ID" value="GFR22821.1"/>
    <property type="molecule type" value="Genomic_DNA"/>
</dbReference>
<keyword evidence="2 3" id="KW-0067">ATP-binding</keyword>
<feature type="compositionally biased region" description="Basic and acidic residues" evidence="4">
    <location>
        <begin position="10"/>
        <end position="20"/>
    </location>
</feature>
<dbReference type="PROSITE" id="PS00107">
    <property type="entry name" value="PROTEIN_KINASE_ATP"/>
    <property type="match status" value="1"/>
</dbReference>
<dbReference type="SMART" id="SM00220">
    <property type="entry name" value="S_TKc"/>
    <property type="match status" value="1"/>
</dbReference>
<keyword evidence="6" id="KW-0418">Kinase</keyword>
<dbReference type="PANTHER" id="PTHR24055">
    <property type="entry name" value="MITOGEN-ACTIVATED PROTEIN KINASE"/>
    <property type="match status" value="1"/>
</dbReference>
<gene>
    <name evidence="6" type="primary">AVEN_85503_1</name>
    <name evidence="6" type="ORF">TNCT_491981</name>
</gene>
<dbReference type="InterPro" id="IPR050117">
    <property type="entry name" value="MAPK"/>
</dbReference>
<name>A0A8X6JYN4_TRICU</name>
<evidence type="ECO:0000256" key="3">
    <source>
        <dbReference type="PROSITE-ProRule" id="PRU10141"/>
    </source>
</evidence>
<dbReference type="Gene3D" id="1.10.510.10">
    <property type="entry name" value="Transferase(Phosphotransferase) domain 1"/>
    <property type="match status" value="1"/>
</dbReference>
<proteinExistence type="predicted"/>
<keyword evidence="7" id="KW-1185">Reference proteome</keyword>
<evidence type="ECO:0000259" key="5">
    <source>
        <dbReference type="PROSITE" id="PS50011"/>
    </source>
</evidence>
<evidence type="ECO:0000313" key="7">
    <source>
        <dbReference type="Proteomes" id="UP000887116"/>
    </source>
</evidence>
<feature type="region of interest" description="Disordered" evidence="4">
    <location>
        <begin position="1"/>
        <end position="20"/>
    </location>
</feature>
<protein>
    <submittedName>
        <fullName evidence="6">Protein kinase domain-containing protein</fullName>
    </submittedName>
</protein>
<evidence type="ECO:0000256" key="1">
    <source>
        <dbReference type="ARBA" id="ARBA00022741"/>
    </source>
</evidence>
<sequence>MADSENETEQSEKAGKKRRRSEDVRLTVEILEKEKRYRNLKVLGRGTYGDVYMMYDPERELNVAVKIVTSENIAEAELAMWPKLHHPNIVPLLELMTLRPVNVAIFIMPVQKKTLHDMMYEKRFLNRNDCLDYLKIWLYEILCALEYLDSRYLCHLDIKVDNVLISKEYTAMICDFSFLNSTIKPLERYDLGLPYIYRPPEACQSIGSDIVVDGRAYDMWGFGIMVLEIFTHFVLAANIPDCSNWVKEVYPTLFNILQEREFCKLMIQTFHSYDMSLTQVKLALNFIHSFLMFDANERATPIEALQHQFLNRGILLAEVTDAIWIHKIQAKPADLLDDKKRKTKLSVPVERIVTSDKILKKTDGSDPSTDDEYLTVSESDDDTKSSSSVDKSVSNLSKIDHSSKTNTSKVKGKQNKITKNMIKEQTKNENSNSNSDSDLSQMDVAEDDDVPVREKVEKIKPCQLQPGSSLKCIKQVEKPYTYHLSRQMESIEQFIRDSKYFPQLYAIDVPKKLKRQYAETQNKPKVNRDSFIAKRTHIKPRLDKYHYDERQLRYMPCSDYLLKNLHERKNLKLSECARNRFYRKVARNAQSYKNRTMDAQSEYKGSSESSLSTTDSRLVTKNSILSQNESECSGKTEICTPGKEETSHGNDVIDETMEINNSDTKTEIDTECNSRKFETGDSFQADFGEFVNVEDVNVPTTSQKGLVPATTKDEKTDNENDASQFMTSVTQTLGQLNQINDILQKVMICENCNSKRKHQFEEASNKASLTEISPGPSNAKNQENIKQMKNTNQPTNYNTTLDKTDIEDIEVLENMKNKKCMNSDEFSKDTNVPLDITGGQNVNLMINCPITKKEILSLETACDVKEENKSKSKSKNV</sequence>
<dbReference type="GO" id="GO:0004672">
    <property type="term" value="F:protein kinase activity"/>
    <property type="evidence" value="ECO:0007669"/>
    <property type="project" value="InterPro"/>
</dbReference>
<feature type="compositionally biased region" description="Acidic residues" evidence="4">
    <location>
        <begin position="368"/>
        <end position="381"/>
    </location>
</feature>
<dbReference type="Pfam" id="PF00069">
    <property type="entry name" value="Pkinase"/>
    <property type="match status" value="1"/>
</dbReference>
<feature type="region of interest" description="Disordered" evidence="4">
    <location>
        <begin position="592"/>
        <end position="618"/>
    </location>
</feature>
<dbReference type="Gene3D" id="3.30.200.20">
    <property type="entry name" value="Phosphorylase Kinase, domain 1"/>
    <property type="match status" value="1"/>
</dbReference>
<feature type="compositionally biased region" description="Low complexity" evidence="4">
    <location>
        <begin position="385"/>
        <end position="397"/>
    </location>
</feature>
<keyword evidence="1 3" id="KW-0547">Nucleotide-binding</keyword>
<feature type="region of interest" description="Disordered" evidence="4">
    <location>
        <begin position="360"/>
        <end position="444"/>
    </location>
</feature>
<feature type="binding site" evidence="3">
    <location>
        <position position="66"/>
    </location>
    <ligand>
        <name>ATP</name>
        <dbReference type="ChEBI" id="CHEBI:30616"/>
    </ligand>
</feature>
<organism evidence="6 7">
    <name type="scientific">Trichonephila clavata</name>
    <name type="common">Joro spider</name>
    <name type="synonym">Nephila clavata</name>
    <dbReference type="NCBI Taxonomy" id="2740835"/>
    <lineage>
        <taxon>Eukaryota</taxon>
        <taxon>Metazoa</taxon>
        <taxon>Ecdysozoa</taxon>
        <taxon>Arthropoda</taxon>
        <taxon>Chelicerata</taxon>
        <taxon>Arachnida</taxon>
        <taxon>Araneae</taxon>
        <taxon>Araneomorphae</taxon>
        <taxon>Entelegynae</taxon>
        <taxon>Araneoidea</taxon>
        <taxon>Nephilidae</taxon>
        <taxon>Trichonephila</taxon>
    </lineage>
</organism>
<comment type="caution">
    <text evidence="6">The sequence shown here is derived from an EMBL/GenBank/DDBJ whole genome shotgun (WGS) entry which is preliminary data.</text>
</comment>
<dbReference type="InterPro" id="IPR008271">
    <property type="entry name" value="Ser/Thr_kinase_AS"/>
</dbReference>
<feature type="domain" description="Protein kinase" evidence="5">
    <location>
        <begin position="37"/>
        <end position="310"/>
    </location>
</feature>
<feature type="compositionally biased region" description="Low complexity" evidence="4">
    <location>
        <begin position="428"/>
        <end position="438"/>
    </location>
</feature>
<dbReference type="GO" id="GO:0005524">
    <property type="term" value="F:ATP binding"/>
    <property type="evidence" value="ECO:0007669"/>
    <property type="project" value="UniProtKB-UniRule"/>
</dbReference>
<dbReference type="InterPro" id="IPR000719">
    <property type="entry name" value="Prot_kinase_dom"/>
</dbReference>
<dbReference type="OrthoDB" id="6431554at2759"/>
<feature type="compositionally biased region" description="Low complexity" evidence="4">
    <location>
        <begin position="602"/>
        <end position="616"/>
    </location>
</feature>
<reference evidence="6" key="1">
    <citation type="submission" date="2020-07" db="EMBL/GenBank/DDBJ databases">
        <title>Multicomponent nature underlies the extraordinary mechanical properties of spider dragline silk.</title>
        <authorList>
            <person name="Kono N."/>
            <person name="Nakamura H."/>
            <person name="Mori M."/>
            <person name="Yoshida Y."/>
            <person name="Ohtoshi R."/>
            <person name="Malay A.D."/>
            <person name="Moran D.A.P."/>
            <person name="Tomita M."/>
            <person name="Numata K."/>
            <person name="Arakawa K."/>
        </authorList>
    </citation>
    <scope>NUCLEOTIDE SEQUENCE</scope>
</reference>
<dbReference type="SUPFAM" id="SSF56112">
    <property type="entry name" value="Protein kinase-like (PK-like)"/>
    <property type="match status" value="1"/>
</dbReference>
<dbReference type="PROSITE" id="PS00108">
    <property type="entry name" value="PROTEIN_KINASE_ST"/>
    <property type="match status" value="1"/>
</dbReference>
<keyword evidence="6" id="KW-0808">Transferase</keyword>
<accession>A0A8X6JYN4</accession>
<dbReference type="InterPro" id="IPR017441">
    <property type="entry name" value="Protein_kinase_ATP_BS"/>
</dbReference>
<dbReference type="Proteomes" id="UP000887116">
    <property type="component" value="Unassembled WGS sequence"/>
</dbReference>